<sequence length="146" mass="16269">MCQRRRGRKRARHVDYKRRGRRSCGDWPSLSLSSNFSVRLVGSCWRFISDVGSVSAFLFDDGIESGVVVRGVLDGARRTVGFQEAVKAFYVTVAVTGLGLTLDVVSARVVYAVHKAVRRRFVDGCNWNVSLCRCHVVSGICRNDVL</sequence>
<dbReference type="AlphaFoldDB" id="A0A9P0IPS8"/>
<protein>
    <submittedName>
        <fullName evidence="1">Uncharacterized protein</fullName>
    </submittedName>
</protein>
<name>A0A9P0IPS8_APHGO</name>
<accession>A0A9P0IPS8</accession>
<gene>
    <name evidence="1" type="ORF">APHIGO_LOCUS1126</name>
</gene>
<keyword evidence="2" id="KW-1185">Reference proteome</keyword>
<reference evidence="1" key="2">
    <citation type="submission" date="2022-10" db="EMBL/GenBank/DDBJ databases">
        <authorList>
            <consortium name="ENA_rothamsted_submissions"/>
            <consortium name="culmorum"/>
            <person name="King R."/>
        </authorList>
    </citation>
    <scope>NUCLEOTIDE SEQUENCE</scope>
</reference>
<evidence type="ECO:0000313" key="1">
    <source>
        <dbReference type="EMBL" id="CAH1710264.1"/>
    </source>
</evidence>
<organism evidence="1 2">
    <name type="scientific">Aphis gossypii</name>
    <name type="common">Cotton aphid</name>
    <dbReference type="NCBI Taxonomy" id="80765"/>
    <lineage>
        <taxon>Eukaryota</taxon>
        <taxon>Metazoa</taxon>
        <taxon>Ecdysozoa</taxon>
        <taxon>Arthropoda</taxon>
        <taxon>Hexapoda</taxon>
        <taxon>Insecta</taxon>
        <taxon>Pterygota</taxon>
        <taxon>Neoptera</taxon>
        <taxon>Paraneoptera</taxon>
        <taxon>Hemiptera</taxon>
        <taxon>Sternorrhyncha</taxon>
        <taxon>Aphidomorpha</taxon>
        <taxon>Aphidoidea</taxon>
        <taxon>Aphididae</taxon>
        <taxon>Aphidini</taxon>
        <taxon>Aphis</taxon>
        <taxon>Aphis</taxon>
    </lineage>
</organism>
<dbReference type="Proteomes" id="UP001154329">
    <property type="component" value="Chromosome 1"/>
</dbReference>
<dbReference type="EMBL" id="OU899034">
    <property type="protein sequence ID" value="CAH1710264.1"/>
    <property type="molecule type" value="Genomic_DNA"/>
</dbReference>
<proteinExistence type="predicted"/>
<evidence type="ECO:0000313" key="2">
    <source>
        <dbReference type="Proteomes" id="UP001154329"/>
    </source>
</evidence>
<reference evidence="1" key="1">
    <citation type="submission" date="2022-02" db="EMBL/GenBank/DDBJ databases">
        <authorList>
            <person name="King R."/>
        </authorList>
    </citation>
    <scope>NUCLEOTIDE SEQUENCE</scope>
</reference>